<reference evidence="2" key="2">
    <citation type="submission" date="2020-09" db="EMBL/GenBank/DDBJ databases">
        <authorList>
            <person name="Sun Q."/>
            <person name="Zhou Y."/>
        </authorList>
    </citation>
    <scope>NUCLEOTIDE SEQUENCE</scope>
    <source>
        <strain evidence="2">CGMCC 1.16134</strain>
    </source>
</reference>
<feature type="transmembrane region" description="Helical" evidence="1">
    <location>
        <begin position="301"/>
        <end position="325"/>
    </location>
</feature>
<keyword evidence="1" id="KW-1133">Transmembrane helix</keyword>
<gene>
    <name evidence="2" type="ORF">GCM10010912_53060</name>
</gene>
<keyword evidence="1" id="KW-0812">Transmembrane</keyword>
<comment type="caution">
    <text evidence="2">The sequence shown here is derived from an EMBL/GenBank/DDBJ whole genome shotgun (WGS) entry which is preliminary data.</text>
</comment>
<dbReference type="RefSeq" id="WP_229696373.1">
    <property type="nucleotide sequence ID" value="NZ_BMKR01000032.1"/>
</dbReference>
<reference evidence="2" key="1">
    <citation type="journal article" date="2014" name="Int. J. Syst. Evol. Microbiol.">
        <title>Complete genome sequence of Corynebacterium casei LMG S-19264T (=DSM 44701T), isolated from a smear-ripened cheese.</title>
        <authorList>
            <consortium name="US DOE Joint Genome Institute (JGI-PGF)"/>
            <person name="Walter F."/>
            <person name="Albersmeier A."/>
            <person name="Kalinowski J."/>
            <person name="Ruckert C."/>
        </authorList>
    </citation>
    <scope>NUCLEOTIDE SEQUENCE</scope>
    <source>
        <strain evidence="2">CGMCC 1.16134</strain>
    </source>
</reference>
<name>A0A917FU28_9BACL</name>
<evidence type="ECO:0008006" key="4">
    <source>
        <dbReference type="Google" id="ProtNLM"/>
    </source>
</evidence>
<dbReference type="AlphaFoldDB" id="A0A917FU28"/>
<dbReference type="EMBL" id="BMKR01000032">
    <property type="protein sequence ID" value="GGG01603.1"/>
    <property type="molecule type" value="Genomic_DNA"/>
</dbReference>
<feature type="transmembrane region" description="Helical" evidence="1">
    <location>
        <begin position="18"/>
        <end position="39"/>
    </location>
</feature>
<organism evidence="2 3">
    <name type="scientific">Paenibacillus albidus</name>
    <dbReference type="NCBI Taxonomy" id="2041023"/>
    <lineage>
        <taxon>Bacteria</taxon>
        <taxon>Bacillati</taxon>
        <taxon>Bacillota</taxon>
        <taxon>Bacilli</taxon>
        <taxon>Bacillales</taxon>
        <taxon>Paenibacillaceae</taxon>
        <taxon>Paenibacillus</taxon>
    </lineage>
</organism>
<protein>
    <recommendedName>
        <fullName evidence="4">Cache domain-containing protein</fullName>
    </recommendedName>
</protein>
<keyword evidence="3" id="KW-1185">Reference proteome</keyword>
<dbReference type="Proteomes" id="UP000637643">
    <property type="component" value="Unassembled WGS sequence"/>
</dbReference>
<sequence length="360" mass="39968">MLSPFINFLTRSFYTKMILVMLAISIIPLIVLSFISVSVSSTTVESQVNRLNAQLVNQVSDRIELTMSRFRELSEQYSRMSSIQNALVSPSALYFEEVVRKKDLISVLSTASAIIGNVEGLQVYSAVTGEVLSSDAAPATLDSSPCKPLIEFYLASGKPGLFLDKHSLPDLDILDESTYYISRIPFFQYDELKGILLISMNNEEYLRQIQNIQLGSEGSISLVTDDGHTIATTSKLTGSEDNKRIGHIMQYWKELGQPGQFRMDASIISIKQNTTFDQWVVISEIPSKELNQSTVILRRTMMYALASLVFLGACRLLASGTACIVRCRRSNARLMPLKKAALRPGSPILPIMRSAIWAGC</sequence>
<proteinExistence type="predicted"/>
<evidence type="ECO:0000313" key="2">
    <source>
        <dbReference type="EMBL" id="GGG01603.1"/>
    </source>
</evidence>
<accession>A0A917FU28</accession>
<evidence type="ECO:0000313" key="3">
    <source>
        <dbReference type="Proteomes" id="UP000637643"/>
    </source>
</evidence>
<keyword evidence="1" id="KW-0472">Membrane</keyword>
<evidence type="ECO:0000256" key="1">
    <source>
        <dbReference type="SAM" id="Phobius"/>
    </source>
</evidence>